<dbReference type="Proteomes" id="UP000246050">
    <property type="component" value="Unassembled WGS sequence"/>
</dbReference>
<protein>
    <submittedName>
        <fullName evidence="1">Uncharacterized protein</fullName>
    </submittedName>
</protein>
<sequence>MGNIPLEMRAVQDTGYTQRKSYDVNGTPEGTTWTPMIYSPVRLVRAEMTYWCSGVGDCVVGAATDENPVRTKWT</sequence>
<proteinExistence type="predicted"/>
<comment type="caution">
    <text evidence="1">The sequence shown here is derived from an EMBL/GenBank/DDBJ whole genome shotgun (WGS) entry which is preliminary data.</text>
</comment>
<dbReference type="RefSeq" id="WP_109800192.1">
    <property type="nucleotide sequence ID" value="NZ_QGKS01000097.1"/>
</dbReference>
<accession>A0A317DSI1</accession>
<organism evidence="1 2">
    <name type="scientific">Micromonospora sicca</name>
    <dbReference type="NCBI Taxonomy" id="2202420"/>
    <lineage>
        <taxon>Bacteria</taxon>
        <taxon>Bacillati</taxon>
        <taxon>Actinomycetota</taxon>
        <taxon>Actinomycetes</taxon>
        <taxon>Micromonosporales</taxon>
        <taxon>Micromonosporaceae</taxon>
        <taxon>Micromonospora</taxon>
    </lineage>
</organism>
<name>A0A317DSI1_9ACTN</name>
<dbReference type="EMBL" id="QGKS01000097">
    <property type="protein sequence ID" value="PWR16796.1"/>
    <property type="molecule type" value="Genomic_DNA"/>
</dbReference>
<dbReference type="OrthoDB" id="2863790at2"/>
<evidence type="ECO:0000313" key="2">
    <source>
        <dbReference type="Proteomes" id="UP000246050"/>
    </source>
</evidence>
<dbReference type="AlphaFoldDB" id="A0A317DSI1"/>
<evidence type="ECO:0000313" key="1">
    <source>
        <dbReference type="EMBL" id="PWR16796.1"/>
    </source>
</evidence>
<reference evidence="1 2" key="1">
    <citation type="submission" date="2018-05" db="EMBL/GenBank/DDBJ databases">
        <title>Micromonosporas from Atacama Desert.</title>
        <authorList>
            <person name="Carro L."/>
            <person name="Golinska P."/>
            <person name="Klenk H.-P."/>
            <person name="Goodfellow M."/>
        </authorList>
    </citation>
    <scope>NUCLEOTIDE SEQUENCE [LARGE SCALE GENOMIC DNA]</scope>
    <source>
        <strain evidence="1 2">4G51</strain>
    </source>
</reference>
<gene>
    <name evidence="1" type="ORF">DKT69_03705</name>
</gene>